<evidence type="ECO:0000313" key="9">
    <source>
        <dbReference type="EMBL" id="MBM7572490.1"/>
    </source>
</evidence>
<keyword evidence="3" id="KW-1003">Cell membrane</keyword>
<keyword evidence="6 7" id="KW-0472">Membrane</keyword>
<dbReference type="InterPro" id="IPR023090">
    <property type="entry name" value="UPF0702_alpha/beta_dom_sf"/>
</dbReference>
<feature type="domain" description="YetF C-terminal" evidence="8">
    <location>
        <begin position="80"/>
        <end position="196"/>
    </location>
</feature>
<dbReference type="PANTHER" id="PTHR34582">
    <property type="entry name" value="UPF0702 TRANSMEMBRANE PROTEIN YCAP"/>
    <property type="match status" value="1"/>
</dbReference>
<evidence type="ECO:0000256" key="3">
    <source>
        <dbReference type="ARBA" id="ARBA00022475"/>
    </source>
</evidence>
<dbReference type="RefSeq" id="WP_420829223.1">
    <property type="nucleotide sequence ID" value="NZ_JAFBDR010000018.1"/>
</dbReference>
<organism evidence="9 10">
    <name type="scientific">Aquibacillus albus</name>
    <dbReference type="NCBI Taxonomy" id="1168171"/>
    <lineage>
        <taxon>Bacteria</taxon>
        <taxon>Bacillati</taxon>
        <taxon>Bacillota</taxon>
        <taxon>Bacilli</taxon>
        <taxon>Bacillales</taxon>
        <taxon>Bacillaceae</taxon>
        <taxon>Aquibacillus</taxon>
    </lineage>
</organism>
<feature type="transmembrane region" description="Helical" evidence="7">
    <location>
        <begin position="6"/>
        <end position="26"/>
    </location>
</feature>
<dbReference type="Proteomes" id="UP001296943">
    <property type="component" value="Unassembled WGS sequence"/>
</dbReference>
<comment type="similarity">
    <text evidence="2">Belongs to the UPF0702 family.</text>
</comment>
<evidence type="ECO:0000256" key="7">
    <source>
        <dbReference type="SAM" id="Phobius"/>
    </source>
</evidence>
<dbReference type="Pfam" id="PF04239">
    <property type="entry name" value="DUF421"/>
    <property type="match status" value="1"/>
</dbReference>
<reference evidence="9 10" key="1">
    <citation type="submission" date="2021-01" db="EMBL/GenBank/DDBJ databases">
        <title>Genomic Encyclopedia of Type Strains, Phase IV (KMG-IV): sequencing the most valuable type-strain genomes for metagenomic binning, comparative biology and taxonomic classification.</title>
        <authorList>
            <person name="Goeker M."/>
        </authorList>
    </citation>
    <scope>NUCLEOTIDE SEQUENCE [LARGE SCALE GENOMIC DNA]</scope>
    <source>
        <strain evidence="9 10">DSM 23711</strain>
    </source>
</reference>
<name>A0ABS2N3I6_9BACI</name>
<evidence type="ECO:0000256" key="6">
    <source>
        <dbReference type="ARBA" id="ARBA00023136"/>
    </source>
</evidence>
<evidence type="ECO:0000313" key="10">
    <source>
        <dbReference type="Proteomes" id="UP001296943"/>
    </source>
</evidence>
<keyword evidence="10" id="KW-1185">Reference proteome</keyword>
<comment type="caution">
    <text evidence="9">The sequence shown here is derived from an EMBL/GenBank/DDBJ whole genome shotgun (WGS) entry which is preliminary data.</text>
</comment>
<dbReference type="InterPro" id="IPR007353">
    <property type="entry name" value="DUF421"/>
</dbReference>
<feature type="transmembrane region" description="Helical" evidence="7">
    <location>
        <begin position="59"/>
        <end position="77"/>
    </location>
</feature>
<accession>A0ABS2N3I6</accession>
<dbReference type="PANTHER" id="PTHR34582:SF2">
    <property type="entry name" value="UPF0702 TRANSMEMBRANE PROTEIN YDFR"/>
    <property type="match status" value="1"/>
</dbReference>
<evidence type="ECO:0000256" key="2">
    <source>
        <dbReference type="ARBA" id="ARBA00006448"/>
    </source>
</evidence>
<evidence type="ECO:0000256" key="1">
    <source>
        <dbReference type="ARBA" id="ARBA00004651"/>
    </source>
</evidence>
<protein>
    <submittedName>
        <fullName evidence="9">Uncharacterized membrane protein YcaP (DUF421 family)</fullName>
    </submittedName>
</protein>
<evidence type="ECO:0000256" key="5">
    <source>
        <dbReference type="ARBA" id="ARBA00022989"/>
    </source>
</evidence>
<evidence type="ECO:0000259" key="8">
    <source>
        <dbReference type="Pfam" id="PF04239"/>
    </source>
</evidence>
<sequence>MNVDMQFIFNCFLLVVAGILLLRIAGRKSISQMTLAQTVIMISIGSIIIQPIIETSVVRTLIATTLFVLTLIIVEWLQLKFNVIEKLVTGKSKILIENGQLQTQQLKKHRITVDQLEMFIRQQGINQLSDIKTATLEPNGQLGYELKEDARPLTIGEFKKMMNPSMLNSSYLPIYPNNDNQKQQDQLFDELKYQNNSKHDDYLH</sequence>
<dbReference type="Gene3D" id="3.30.240.20">
    <property type="entry name" value="bsu07140 like domains"/>
    <property type="match status" value="1"/>
</dbReference>
<proteinExistence type="inferred from homology"/>
<keyword evidence="5 7" id="KW-1133">Transmembrane helix</keyword>
<keyword evidence="4 7" id="KW-0812">Transmembrane</keyword>
<evidence type="ECO:0000256" key="4">
    <source>
        <dbReference type="ARBA" id="ARBA00022692"/>
    </source>
</evidence>
<feature type="transmembrane region" description="Helical" evidence="7">
    <location>
        <begin position="33"/>
        <end position="53"/>
    </location>
</feature>
<dbReference type="EMBL" id="JAFBDR010000018">
    <property type="protein sequence ID" value="MBM7572490.1"/>
    <property type="molecule type" value="Genomic_DNA"/>
</dbReference>
<gene>
    <name evidence="9" type="ORF">JOC48_003018</name>
</gene>
<comment type="subcellular location">
    <subcellularLocation>
        <location evidence="1">Cell membrane</location>
        <topology evidence="1">Multi-pass membrane protein</topology>
    </subcellularLocation>
</comment>